<reference evidence="2 3" key="1">
    <citation type="submission" date="2017-01" db="EMBL/GenBank/DDBJ databases">
        <authorList>
            <person name="Mah S.A."/>
            <person name="Swanson W.J."/>
            <person name="Moy G.W."/>
            <person name="Vacquier V.D."/>
        </authorList>
    </citation>
    <scope>NUCLEOTIDE SEQUENCE [LARGE SCALE GENOMIC DNA]</scope>
    <source>
        <strain evidence="2 3">CPCC 203464</strain>
    </source>
</reference>
<dbReference type="EMBL" id="FTNT01000001">
    <property type="protein sequence ID" value="SIR66797.1"/>
    <property type="molecule type" value="Genomic_DNA"/>
</dbReference>
<evidence type="ECO:0000313" key="2">
    <source>
        <dbReference type="EMBL" id="SIR66797.1"/>
    </source>
</evidence>
<dbReference type="Proteomes" id="UP000186218">
    <property type="component" value="Unassembled WGS sequence"/>
</dbReference>
<feature type="compositionally biased region" description="Low complexity" evidence="1">
    <location>
        <begin position="308"/>
        <end position="327"/>
    </location>
</feature>
<sequence>MFTYTDAPADDELLMSSPSADLVAAGRDAQRLERQANARTVLAAYRVGVARFDDILYHPQGLNPRVGDHAQKAAVGEISLQFGVSKTMAGTWFALGGMLDHLPLIRLAYLRGEFSYRRAQLIATTLTGVSTSDLEDAQQQAIALASWPVTDPTLRDQLDELLITLDPGKAATDRDEFTCNQDVRISKDRHGHSSIDGCVPAAQGEHLRTRIRSLITTRLCARDPRTTGQQRVAALADLQGMTTLTCHCGRYDCDRGTSTPPEPTHPVVITITSGPGATPRLRGYAAIDPALADELTEQAQAPRSGHQPRTATAATALVRAPPARSSP</sequence>
<evidence type="ECO:0000256" key="1">
    <source>
        <dbReference type="SAM" id="MobiDB-lite"/>
    </source>
</evidence>
<accession>A0A1N7CTJ6</accession>
<dbReference type="AlphaFoldDB" id="A0A1N7CTJ6"/>
<protein>
    <submittedName>
        <fullName evidence="2">Uncharacterized protein</fullName>
    </submittedName>
</protein>
<dbReference type="STRING" id="1344003.SAMN05445060_0350"/>
<dbReference type="RefSeq" id="WP_076475914.1">
    <property type="nucleotide sequence ID" value="NZ_FTNT01000001.1"/>
</dbReference>
<keyword evidence="3" id="KW-1185">Reference proteome</keyword>
<feature type="region of interest" description="Disordered" evidence="1">
    <location>
        <begin position="292"/>
        <end position="327"/>
    </location>
</feature>
<name>A0A1N7CTJ6_9NOCA</name>
<proteinExistence type="predicted"/>
<evidence type="ECO:0000313" key="3">
    <source>
        <dbReference type="Proteomes" id="UP000186218"/>
    </source>
</evidence>
<organism evidence="2 3">
    <name type="scientific">Williamsia sterculiae</name>
    <dbReference type="NCBI Taxonomy" id="1344003"/>
    <lineage>
        <taxon>Bacteria</taxon>
        <taxon>Bacillati</taxon>
        <taxon>Actinomycetota</taxon>
        <taxon>Actinomycetes</taxon>
        <taxon>Mycobacteriales</taxon>
        <taxon>Nocardiaceae</taxon>
        <taxon>Williamsia</taxon>
    </lineage>
</organism>
<gene>
    <name evidence="2" type="ORF">SAMN05445060_0350</name>
</gene>